<dbReference type="PROSITE" id="PS51257">
    <property type="entry name" value="PROKAR_LIPOPROTEIN"/>
    <property type="match status" value="1"/>
</dbReference>
<evidence type="ECO:0000313" key="2">
    <source>
        <dbReference type="EMBL" id="MCJ2380775.1"/>
    </source>
</evidence>
<comment type="caution">
    <text evidence="2">The sequence shown here is derived from an EMBL/GenBank/DDBJ whole genome shotgun (WGS) entry which is preliminary data.</text>
</comment>
<sequence>MKTLRGIITTLWICIGLTSCIQDEPLCPEAEIESFTLPSELLFSDPVINQGQNTIQVLLNKKADLTALAPEVTVNEFSTVSPASGETVDFTNPVTYRVTAQDGIHTRDYKVQMIVMDDEDVYTSLMKNFEFSYWEENSSFHYATPVQKTNDGTTYSIFSTSNQGVALYQQFPVPEQYPTYAIEHNDGFAAKMITKEGPGSILGIQYIPIVAGSLYTGKMNLLNALKDPLTATQMGQPFNQIPVRFTGYYKYKAGTGDYIGSDGNPKPGVKDSCAIYAVFYRIDENLQVLDGTNVHNHPNIILQAMLPDRSSTDGEELHAFDIEFKRLNDEVIDFSKHEYKLAVVFSSSFWGDRYEGTPGSELIVDDAKIITEEDEVVSSY</sequence>
<protein>
    <submittedName>
        <fullName evidence="2">PCMD domain-containing protein</fullName>
    </submittedName>
</protein>
<feature type="domain" description="Putative carbohydrate metabolism" evidence="1">
    <location>
        <begin position="133"/>
        <end position="370"/>
    </location>
</feature>
<dbReference type="InterPro" id="IPR025112">
    <property type="entry name" value="PCMD"/>
</dbReference>
<accession>A0ABT0C198</accession>
<dbReference type="Gene3D" id="2.60.120.890">
    <property type="entry name" value="BT2081, beta-jelly-roll domain"/>
    <property type="match status" value="1"/>
</dbReference>
<dbReference type="RefSeq" id="WP_243324987.1">
    <property type="nucleotide sequence ID" value="NZ_JAKZMM010000020.1"/>
</dbReference>
<organism evidence="2 3">
    <name type="scientific">Parabacteroides faecalis</name>
    <dbReference type="NCBI Taxonomy" id="2924040"/>
    <lineage>
        <taxon>Bacteria</taxon>
        <taxon>Pseudomonadati</taxon>
        <taxon>Bacteroidota</taxon>
        <taxon>Bacteroidia</taxon>
        <taxon>Bacteroidales</taxon>
        <taxon>Tannerellaceae</taxon>
        <taxon>Parabacteroides</taxon>
    </lineage>
</organism>
<proteinExistence type="predicted"/>
<dbReference type="Pfam" id="PF13201">
    <property type="entry name" value="PCMD"/>
    <property type="match status" value="1"/>
</dbReference>
<name>A0ABT0C198_9BACT</name>
<evidence type="ECO:0000313" key="3">
    <source>
        <dbReference type="Proteomes" id="UP001165444"/>
    </source>
</evidence>
<keyword evidence="3" id="KW-1185">Reference proteome</keyword>
<evidence type="ECO:0000259" key="1">
    <source>
        <dbReference type="Pfam" id="PF13201"/>
    </source>
</evidence>
<dbReference type="Proteomes" id="UP001165444">
    <property type="component" value="Unassembled WGS sequence"/>
</dbReference>
<reference evidence="2 3" key="1">
    <citation type="submission" date="2022-03" db="EMBL/GenBank/DDBJ databases">
        <title>Parabacteroides sp. nov. isolated from swine feces.</title>
        <authorList>
            <person name="Bak J.E."/>
        </authorList>
    </citation>
    <scope>NUCLEOTIDE SEQUENCE [LARGE SCALE GENOMIC DNA]</scope>
    <source>
        <strain evidence="2 3">AGMB00274</strain>
    </source>
</reference>
<gene>
    <name evidence="2" type="ORF">MUN53_09155</name>
</gene>
<dbReference type="InterPro" id="IPR038653">
    <property type="entry name" value="Put_CMD_sf"/>
</dbReference>
<dbReference type="Gene3D" id="2.60.40.2340">
    <property type="match status" value="1"/>
</dbReference>
<dbReference type="EMBL" id="JAKZMM010000020">
    <property type="protein sequence ID" value="MCJ2380775.1"/>
    <property type="molecule type" value="Genomic_DNA"/>
</dbReference>